<gene>
    <name evidence="1" type="ORF">CLAFUR5_03734</name>
</gene>
<dbReference type="KEGG" id="ffu:CLAFUR5_03734"/>
<dbReference type="EMBL" id="CP090164">
    <property type="protein sequence ID" value="UJO14322.1"/>
    <property type="molecule type" value="Genomic_DNA"/>
</dbReference>
<organism evidence="1 2">
    <name type="scientific">Passalora fulva</name>
    <name type="common">Tomato leaf mold</name>
    <name type="synonym">Cladosporium fulvum</name>
    <dbReference type="NCBI Taxonomy" id="5499"/>
    <lineage>
        <taxon>Eukaryota</taxon>
        <taxon>Fungi</taxon>
        <taxon>Dikarya</taxon>
        <taxon>Ascomycota</taxon>
        <taxon>Pezizomycotina</taxon>
        <taxon>Dothideomycetes</taxon>
        <taxon>Dothideomycetidae</taxon>
        <taxon>Mycosphaerellales</taxon>
        <taxon>Mycosphaerellaceae</taxon>
        <taxon>Fulvia</taxon>
    </lineage>
</organism>
<protein>
    <submittedName>
        <fullName evidence="1">Uncharacterized protein</fullName>
    </submittedName>
</protein>
<dbReference type="GeneID" id="71983612"/>
<dbReference type="OrthoDB" id="445007at2759"/>
<dbReference type="RefSeq" id="XP_047758688.1">
    <property type="nucleotide sequence ID" value="XM_047902882.1"/>
</dbReference>
<sequence>MEPGSALFTLGTTYHGAGENECEAGDPDALRTLFAVFAQRDYFRQDPEEVLSTPIEVKAVGGVGYVEDHQSPVEFLFKDDTGIGAYGSTRGNLAL</sequence>
<keyword evidence="2" id="KW-1185">Reference proteome</keyword>
<name>A0A9Q8LBF9_PASFU</name>
<evidence type="ECO:0000313" key="2">
    <source>
        <dbReference type="Proteomes" id="UP000756132"/>
    </source>
</evidence>
<dbReference type="AlphaFoldDB" id="A0A9Q8LBF9"/>
<accession>A0A9Q8LBF9</accession>
<reference evidence="1" key="1">
    <citation type="submission" date="2021-12" db="EMBL/GenBank/DDBJ databases">
        <authorList>
            <person name="Zaccaron A."/>
            <person name="Stergiopoulos I."/>
        </authorList>
    </citation>
    <scope>NUCLEOTIDE SEQUENCE</scope>
    <source>
        <strain evidence="1">Race5_Kim</strain>
    </source>
</reference>
<reference evidence="1" key="2">
    <citation type="journal article" date="2022" name="Microb. Genom.">
        <title>A chromosome-scale genome assembly of the tomato pathogen Cladosporium fulvum reveals a compartmentalized genome architecture and the presence of a dispensable chromosome.</title>
        <authorList>
            <person name="Zaccaron A.Z."/>
            <person name="Chen L.H."/>
            <person name="Samaras A."/>
            <person name="Stergiopoulos I."/>
        </authorList>
    </citation>
    <scope>NUCLEOTIDE SEQUENCE</scope>
    <source>
        <strain evidence="1">Race5_Kim</strain>
    </source>
</reference>
<proteinExistence type="predicted"/>
<dbReference type="Gene3D" id="2.60.120.620">
    <property type="entry name" value="q2cbj1_9rhob like domain"/>
    <property type="match status" value="1"/>
</dbReference>
<evidence type="ECO:0000313" key="1">
    <source>
        <dbReference type="EMBL" id="UJO14322.1"/>
    </source>
</evidence>
<dbReference type="Proteomes" id="UP000756132">
    <property type="component" value="Chromosome 2"/>
</dbReference>